<comment type="caution">
    <text evidence="1">The sequence shown here is derived from an EMBL/GenBank/DDBJ whole genome shotgun (WGS) entry which is preliminary data.</text>
</comment>
<evidence type="ECO:0000313" key="2">
    <source>
        <dbReference type="Proteomes" id="UP001595583"/>
    </source>
</evidence>
<gene>
    <name evidence="1" type="ORF">ACFOHJ_17970</name>
</gene>
<dbReference type="EMBL" id="JBHRTK010000016">
    <property type="protein sequence ID" value="MFC3208114.1"/>
    <property type="molecule type" value="Genomic_DNA"/>
</dbReference>
<dbReference type="InterPro" id="IPR025518">
    <property type="entry name" value="DUF4406"/>
</dbReference>
<evidence type="ECO:0000313" key="1">
    <source>
        <dbReference type="EMBL" id="MFC3208114.1"/>
    </source>
</evidence>
<proteinExistence type="predicted"/>
<dbReference type="Gene3D" id="3.40.50.10400">
    <property type="entry name" value="Hypothetical protein PA1492"/>
    <property type="match status" value="1"/>
</dbReference>
<name>A0ABV7KCV6_9HYPH</name>
<sequence length="116" mass="12416">MRIYLAGPMTGIPHFNYPTFNSAAKALRAAGHIVFNPAEHDIQTHGKDISNPDGCEKQAAAEHGFDRRAALKADLAWICDNAEAIALLPGWRASSGATAEHALASALRLQVIELAE</sequence>
<reference evidence="2" key="1">
    <citation type="journal article" date="2019" name="Int. J. Syst. Evol. Microbiol.">
        <title>The Global Catalogue of Microorganisms (GCM) 10K type strain sequencing project: providing services to taxonomists for standard genome sequencing and annotation.</title>
        <authorList>
            <consortium name="The Broad Institute Genomics Platform"/>
            <consortium name="The Broad Institute Genome Sequencing Center for Infectious Disease"/>
            <person name="Wu L."/>
            <person name="Ma J."/>
        </authorList>
    </citation>
    <scope>NUCLEOTIDE SEQUENCE [LARGE SCALE GENOMIC DNA]</scope>
    <source>
        <strain evidence="2">KCTC 52165</strain>
    </source>
</reference>
<dbReference type="Proteomes" id="UP001595583">
    <property type="component" value="Unassembled WGS sequence"/>
</dbReference>
<dbReference type="SUPFAM" id="SSF52309">
    <property type="entry name" value="N-(deoxy)ribosyltransferase-like"/>
    <property type="match status" value="1"/>
</dbReference>
<dbReference type="Pfam" id="PF14359">
    <property type="entry name" value="DUF4406"/>
    <property type="match status" value="1"/>
</dbReference>
<dbReference type="RefSeq" id="WP_378222953.1">
    <property type="nucleotide sequence ID" value="NZ_JBHRTK010000016.1"/>
</dbReference>
<organism evidence="1 2">
    <name type="scientific">Aquamicrobium soli</name>
    <dbReference type="NCBI Taxonomy" id="1811518"/>
    <lineage>
        <taxon>Bacteria</taxon>
        <taxon>Pseudomonadati</taxon>
        <taxon>Pseudomonadota</taxon>
        <taxon>Alphaproteobacteria</taxon>
        <taxon>Hyphomicrobiales</taxon>
        <taxon>Phyllobacteriaceae</taxon>
        <taxon>Aquamicrobium</taxon>
    </lineage>
</organism>
<accession>A0ABV7KCV6</accession>
<protein>
    <submittedName>
        <fullName evidence="1">DUF4406 domain-containing protein</fullName>
    </submittedName>
</protein>
<keyword evidence="2" id="KW-1185">Reference proteome</keyword>